<reference evidence="2" key="1">
    <citation type="journal article" date="2011" name="Genome Biol.">
        <title>Comparative genomics of the social amoebae Dictyostelium discoideum and Dictyostelium purpureum.</title>
        <authorList>
            <consortium name="US DOE Joint Genome Institute (JGI-PGF)"/>
            <person name="Sucgang R."/>
            <person name="Kuo A."/>
            <person name="Tian X."/>
            <person name="Salerno W."/>
            <person name="Parikh A."/>
            <person name="Feasley C.L."/>
            <person name="Dalin E."/>
            <person name="Tu H."/>
            <person name="Huang E."/>
            <person name="Barry K."/>
            <person name="Lindquist E."/>
            <person name="Shapiro H."/>
            <person name="Bruce D."/>
            <person name="Schmutz J."/>
            <person name="Salamov A."/>
            <person name="Fey P."/>
            <person name="Gaudet P."/>
            <person name="Anjard C."/>
            <person name="Babu M.M."/>
            <person name="Basu S."/>
            <person name="Bushmanova Y."/>
            <person name="van der Wel H."/>
            <person name="Katoh-Kurasawa M."/>
            <person name="Dinh C."/>
            <person name="Coutinho P.M."/>
            <person name="Saito T."/>
            <person name="Elias M."/>
            <person name="Schaap P."/>
            <person name="Kay R.R."/>
            <person name="Henrissat B."/>
            <person name="Eichinger L."/>
            <person name="Rivero F."/>
            <person name="Putnam N.H."/>
            <person name="West C.M."/>
            <person name="Loomis W.F."/>
            <person name="Chisholm R.L."/>
            <person name="Shaulsky G."/>
            <person name="Strassmann J.E."/>
            <person name="Queller D.C."/>
            <person name="Kuspa A."/>
            <person name="Grigoriev I.V."/>
        </authorList>
    </citation>
    <scope>NUCLEOTIDE SEQUENCE [LARGE SCALE GENOMIC DNA]</scope>
    <source>
        <strain evidence="2">QSDP1</strain>
    </source>
</reference>
<dbReference type="GeneID" id="10503112"/>
<dbReference type="KEGG" id="dpp:DICPUDRAFT_80544"/>
<evidence type="ECO:0000313" key="1">
    <source>
        <dbReference type="EMBL" id="EGC33693.1"/>
    </source>
</evidence>
<name>F0ZQT1_DICPU</name>
<dbReference type="Proteomes" id="UP000001064">
    <property type="component" value="Unassembled WGS sequence"/>
</dbReference>
<dbReference type="InParanoid" id="F0ZQT1"/>
<accession>F0ZQT1</accession>
<dbReference type="EMBL" id="GL871130">
    <property type="protein sequence ID" value="EGC33693.1"/>
    <property type="molecule type" value="Genomic_DNA"/>
</dbReference>
<organism evidence="1 2">
    <name type="scientific">Dictyostelium purpureum</name>
    <name type="common">Slime mold</name>
    <dbReference type="NCBI Taxonomy" id="5786"/>
    <lineage>
        <taxon>Eukaryota</taxon>
        <taxon>Amoebozoa</taxon>
        <taxon>Evosea</taxon>
        <taxon>Eumycetozoa</taxon>
        <taxon>Dictyostelia</taxon>
        <taxon>Dictyosteliales</taxon>
        <taxon>Dictyosteliaceae</taxon>
        <taxon>Dictyostelium</taxon>
    </lineage>
</organism>
<keyword evidence="2" id="KW-1185">Reference proteome</keyword>
<protein>
    <submittedName>
        <fullName evidence="1">Uncharacterized protein</fullName>
    </submittedName>
</protein>
<proteinExistence type="predicted"/>
<dbReference type="VEuPathDB" id="AmoebaDB:DICPUDRAFT_80544"/>
<gene>
    <name evidence="1" type="ORF">DICPUDRAFT_80544</name>
</gene>
<evidence type="ECO:0000313" key="2">
    <source>
        <dbReference type="Proteomes" id="UP000001064"/>
    </source>
</evidence>
<dbReference type="AlphaFoldDB" id="F0ZQT1"/>
<dbReference type="RefSeq" id="XP_003289770.1">
    <property type="nucleotide sequence ID" value="XM_003289722.1"/>
</dbReference>
<sequence length="301" mass="33962">MHLDIPELDQLQLASRLYKENPANNSIDPSLLTPSTDGELINALGSVKTSTQVTLERNVSSINQKYFTFGQTNAPTHQPTQICECDSEFDKNWDLFEFLFRHHFVKPTSANLLSSLRGSAIDRLRTIDPLNTKSVEENIMALRTYYQDSPSIVLDRFSTYSRENKFKSLETLLLVFDIVKRRSQLPDDAAISFLGQALGCNLKEYLSLRCRKGITYDEYLDEVRHLEIVYTESKGTSLYLIKEPINGIFGVNKSPNFSLANANNPTFNVAGVSEGIQNKSAVCYSLVYPPSTQLECMHIVV</sequence>
<dbReference type="PANTHER" id="PTHR47611">
    <property type="entry name" value="HAT DIMERISATION DOMAIN, C-TERMINAL"/>
    <property type="match status" value="1"/>
</dbReference>
<dbReference type="PANTHER" id="PTHR47611:SF1">
    <property type="entry name" value="CCHC-TYPE DOMAIN-CONTAINING PROTEIN"/>
    <property type="match status" value="1"/>
</dbReference>